<proteinExistence type="predicted"/>
<dbReference type="EMBL" id="CCNB01000003">
    <property type="protein sequence ID" value="CDX21239.1"/>
    <property type="molecule type" value="Genomic_DNA"/>
</dbReference>
<organism evidence="1 2">
    <name type="scientific">Mesorhizobium plurifarium</name>
    <dbReference type="NCBI Taxonomy" id="69974"/>
    <lineage>
        <taxon>Bacteria</taxon>
        <taxon>Pseudomonadati</taxon>
        <taxon>Pseudomonadota</taxon>
        <taxon>Alphaproteobacteria</taxon>
        <taxon>Hyphomicrobiales</taxon>
        <taxon>Phyllobacteriaceae</taxon>
        <taxon>Mesorhizobium</taxon>
    </lineage>
</organism>
<sequence length="48" mass="5307">MLVTNAALNPADTCATVLVKLNSDVGSLRQRSYLNHELTHQVPINFKI</sequence>
<protein>
    <submittedName>
        <fullName evidence="1">Uncharacterized protein</fullName>
    </submittedName>
</protein>
<gene>
    <name evidence="1" type="ORF">MPLDJ20_110369</name>
</gene>
<name>A0A090FQM4_MESPL</name>
<dbReference type="AlphaFoldDB" id="A0A090FQM4"/>
<evidence type="ECO:0000313" key="2">
    <source>
        <dbReference type="Proteomes" id="UP000046373"/>
    </source>
</evidence>
<accession>A0A090FQM4</accession>
<dbReference type="Proteomes" id="UP000046373">
    <property type="component" value="Unassembled WGS sequence"/>
</dbReference>
<reference evidence="1 2" key="1">
    <citation type="submission" date="2014-08" db="EMBL/GenBank/DDBJ databases">
        <authorList>
            <person name="Moulin Lionel"/>
        </authorList>
    </citation>
    <scope>NUCLEOTIDE SEQUENCE [LARGE SCALE GENOMIC DNA]</scope>
</reference>
<evidence type="ECO:0000313" key="1">
    <source>
        <dbReference type="EMBL" id="CDX21239.1"/>
    </source>
</evidence>